<feature type="domain" description="F5/8 type C" evidence="2">
    <location>
        <begin position="595"/>
        <end position="671"/>
    </location>
</feature>
<dbReference type="InterPro" id="IPR000421">
    <property type="entry name" value="FA58C"/>
</dbReference>
<feature type="signal peptide" evidence="1">
    <location>
        <begin position="1"/>
        <end position="25"/>
    </location>
</feature>
<gene>
    <name evidence="5" type="ORF">JOF29_001779</name>
</gene>
<proteinExistence type="predicted"/>
<evidence type="ECO:0008006" key="7">
    <source>
        <dbReference type="Google" id="ProtNLM"/>
    </source>
</evidence>
<feature type="domain" description="Glycoside hydrolase 123 catalytic" evidence="3">
    <location>
        <begin position="223"/>
        <end position="537"/>
    </location>
</feature>
<protein>
    <recommendedName>
        <fullName evidence="7">F5/8 type C domain-containing protein</fullName>
    </recommendedName>
</protein>
<dbReference type="InterPro" id="IPR008979">
    <property type="entry name" value="Galactose-bd-like_sf"/>
</dbReference>
<dbReference type="Pfam" id="PF03984">
    <property type="entry name" value="DUF346"/>
    <property type="match status" value="6"/>
</dbReference>
<comment type="caution">
    <text evidence="5">The sequence shown here is derived from an EMBL/GenBank/DDBJ whole genome shotgun (WGS) entry which is preliminary data.</text>
</comment>
<name>A0ABS4UGK5_9ACTN</name>
<evidence type="ECO:0000256" key="1">
    <source>
        <dbReference type="SAM" id="SignalP"/>
    </source>
</evidence>
<keyword evidence="6" id="KW-1185">Reference proteome</keyword>
<organism evidence="5 6">
    <name type="scientific">Kribbella aluminosa</name>
    <dbReference type="NCBI Taxonomy" id="416017"/>
    <lineage>
        <taxon>Bacteria</taxon>
        <taxon>Bacillati</taxon>
        <taxon>Actinomycetota</taxon>
        <taxon>Actinomycetes</taxon>
        <taxon>Propionibacteriales</taxon>
        <taxon>Kribbellaceae</taxon>
        <taxon>Kribbella</taxon>
    </lineage>
</organism>
<dbReference type="Pfam" id="PF00754">
    <property type="entry name" value="F5_F8_type_C"/>
    <property type="match status" value="1"/>
</dbReference>
<dbReference type="EMBL" id="JAGINT010000001">
    <property type="protein sequence ID" value="MBP2350696.1"/>
    <property type="molecule type" value="Genomic_DNA"/>
</dbReference>
<dbReference type="RefSeq" id="WP_209693710.1">
    <property type="nucleotide sequence ID" value="NZ_BAAAVU010000011.1"/>
</dbReference>
<dbReference type="Pfam" id="PF13320">
    <property type="entry name" value="GH123_cat"/>
    <property type="match status" value="1"/>
</dbReference>
<feature type="chain" id="PRO_5046346822" description="F5/8 type C domain-containing protein" evidence="1">
    <location>
        <begin position="26"/>
        <end position="1173"/>
    </location>
</feature>
<dbReference type="Pfam" id="PF22680">
    <property type="entry name" value="Glyco_hydro_123_N_2"/>
    <property type="match status" value="1"/>
</dbReference>
<evidence type="ECO:0000313" key="5">
    <source>
        <dbReference type="EMBL" id="MBP2350696.1"/>
    </source>
</evidence>
<evidence type="ECO:0000259" key="2">
    <source>
        <dbReference type="Pfam" id="PF00754"/>
    </source>
</evidence>
<evidence type="ECO:0000313" key="6">
    <source>
        <dbReference type="Proteomes" id="UP000755585"/>
    </source>
</evidence>
<feature type="domain" description="Glycoside hydrolase 123 N-terminal" evidence="4">
    <location>
        <begin position="57"/>
        <end position="176"/>
    </location>
</feature>
<dbReference type="Gene3D" id="2.60.120.260">
    <property type="entry name" value="Galactose-binding domain-like"/>
    <property type="match status" value="2"/>
</dbReference>
<dbReference type="InterPro" id="IPR007132">
    <property type="entry name" value="DUF346"/>
</dbReference>
<keyword evidence="1" id="KW-0732">Signal</keyword>
<dbReference type="SUPFAM" id="SSF49785">
    <property type="entry name" value="Galactose-binding domain-like"/>
    <property type="match status" value="2"/>
</dbReference>
<dbReference type="InterPro" id="IPR025150">
    <property type="entry name" value="GH123_cat"/>
</dbReference>
<dbReference type="InterPro" id="IPR053850">
    <property type="entry name" value="Glyco_hydro_123_N_2"/>
</dbReference>
<evidence type="ECO:0000259" key="4">
    <source>
        <dbReference type="Pfam" id="PF22680"/>
    </source>
</evidence>
<dbReference type="SUPFAM" id="SSF89372">
    <property type="entry name" value="Fucose-specific lectin"/>
    <property type="match status" value="1"/>
</dbReference>
<dbReference type="Pfam" id="PF22633">
    <property type="entry name" value="F5_F8_type_C_2"/>
    <property type="match status" value="1"/>
</dbReference>
<evidence type="ECO:0000259" key="3">
    <source>
        <dbReference type="Pfam" id="PF13320"/>
    </source>
</evidence>
<reference evidence="5 6" key="1">
    <citation type="submission" date="2021-03" db="EMBL/GenBank/DDBJ databases">
        <title>Sequencing the genomes of 1000 actinobacteria strains.</title>
        <authorList>
            <person name="Klenk H.-P."/>
        </authorList>
    </citation>
    <scope>NUCLEOTIDE SEQUENCE [LARGE SCALE GENOMIC DNA]</scope>
    <source>
        <strain evidence="5 6">DSM 18824</strain>
    </source>
</reference>
<dbReference type="Gene3D" id="2.120.10.70">
    <property type="entry name" value="Fucose-specific lectin"/>
    <property type="match status" value="1"/>
</dbReference>
<accession>A0ABS4UGK5</accession>
<sequence length="1173" mass="129870">MRWTRVVVAVGLMVTTAGLAPLAHAAGATPDMWTETSYNSVFKDSGRSPEAGDDIRLDTAKNDYEAAQIVLRGPAAFTVNSVDFSALQGTGDAIAASEISYNPVGYEYLDRNSYNGWEPDNFVVPTIRTAPGDFPDRLLNQPGIAVPANQTQSIWVRVHVPATAKGGIYAGYATVRTTNGNLYVPIRVNARNVVIPPANQSEFTNVMWTNFLGLTSWDMGQGDTVKLFYGHDRYSPQWWQLIDNWADTMKRYRQNDLQLPLVNLLTDGGSKVDATGNYTFNFDRFDQVVQRFLDKGVVNRLEGFTGAGPQNPEHNPQYPRYLQEVTPKETGRQLPDFVYWDSPEADNWYKQFYPALRQHLADKGWASMFWMHVGDEPGAGGDPGWFGVANKLRQYWPDVKIGDAVVNQLAARVAHAEDIVIPNLFTYTANPKPFDDERKAGKPLWFYNCNIPAGNHLNRFIDQPEWSQRQTMWLAYGKGATGYLHWAYGNWQFKMSDQTVKGDGYIVRPDTVHNTVEASPRYESLRDGMEDWEVLNHLGKTNPGLAHDLATAAVQASDKYSPDVSYMQRIRALTLDAAAGLPVKGLPYKKTGTSNGVQIDLGRQAQVDGVQLHWGATWASKYHVLISFDGTKWAEAANRTDDPADDLAKPGGDDFLGINAKTRYIRITVDGTAPYDLQGLEVAGHRLLQQNLAGGKPYTKTAPSTRFPDAGNEATDGVLGDNWGDGKQFGYELANVGDSVHPTVNIDLGWAQTVGTVRVHAYEEYPDYRPDQITVATSTDGTNFTDRGQVSSVNGASRIWYDIGFAPSKARWVRVTFDKTMHNKYQSGLFVDEIEAYGAGHAGDVVPGATAYQWNDAGGAGHEVIFAPTAAGTMGRWDWSGAAGLKRNDLGGGPIAGKTTGYAWENQQHAVARSTTGTLLHWWWVEGEPAAHNADWGGDAAGDPAAVVWSGQQHIFARSSTGGLTHWWWDPADGQLRLDSWGGAPGAIVGTPSTYVWDNQLHVVARGADNHLYHWWWQLGDFEPHFADWNGEAYSDPTAFVWNGQQHVYTQAADGQLYHWYWDAGDGLHQVEWGGAPAKFVGAPSAFKTATQQHVVARGPGNTLYHWWWDQGTSKVTWEDLGGQVYADPVAFAFADQHQYFAQSGTGTLYHWWWTPQDGWHQNDWGGSVQVPV</sequence>
<dbReference type="Proteomes" id="UP000755585">
    <property type="component" value="Unassembled WGS sequence"/>
</dbReference>